<sequence>MLAMLFTLLTVCLAQFNDSRKGNDSDRGSNLGISSNLINGDGSKSGIPGFNFGKILNSKALPSNEIGSPSTSADDIRNLSLRVMEKWTS</sequence>
<organism evidence="2 3">
    <name type="scientific">Rhizophagus clarus</name>
    <dbReference type="NCBI Taxonomy" id="94130"/>
    <lineage>
        <taxon>Eukaryota</taxon>
        <taxon>Fungi</taxon>
        <taxon>Fungi incertae sedis</taxon>
        <taxon>Mucoromycota</taxon>
        <taxon>Glomeromycotina</taxon>
        <taxon>Glomeromycetes</taxon>
        <taxon>Glomerales</taxon>
        <taxon>Glomeraceae</taxon>
        <taxon>Rhizophagus</taxon>
    </lineage>
</organism>
<gene>
    <name evidence="2" type="ORF">RCL2_002879100</name>
</gene>
<proteinExistence type="predicted"/>
<feature type="region of interest" description="Disordered" evidence="1">
    <location>
        <begin position="18"/>
        <end position="44"/>
    </location>
</feature>
<feature type="compositionally biased region" description="Basic and acidic residues" evidence="1">
    <location>
        <begin position="18"/>
        <end position="27"/>
    </location>
</feature>
<dbReference type="AlphaFoldDB" id="A0A8H3MED0"/>
<comment type="caution">
    <text evidence="2">The sequence shown here is derived from an EMBL/GenBank/DDBJ whole genome shotgun (WGS) entry which is preliminary data.</text>
</comment>
<dbReference type="Proteomes" id="UP000615446">
    <property type="component" value="Unassembled WGS sequence"/>
</dbReference>
<evidence type="ECO:0000313" key="2">
    <source>
        <dbReference type="EMBL" id="GET02407.1"/>
    </source>
</evidence>
<evidence type="ECO:0000256" key="1">
    <source>
        <dbReference type="SAM" id="MobiDB-lite"/>
    </source>
</evidence>
<dbReference type="EMBL" id="BLAL01000310">
    <property type="protein sequence ID" value="GET02407.1"/>
    <property type="molecule type" value="Genomic_DNA"/>
</dbReference>
<reference evidence="2" key="1">
    <citation type="submission" date="2019-10" db="EMBL/GenBank/DDBJ databases">
        <title>Conservation and host-specific expression of non-tandemly repeated heterogenous ribosome RNA gene in arbuscular mycorrhizal fungi.</title>
        <authorList>
            <person name="Maeda T."/>
            <person name="Kobayashi Y."/>
            <person name="Nakagawa T."/>
            <person name="Ezawa T."/>
            <person name="Yamaguchi K."/>
            <person name="Bino T."/>
            <person name="Nishimoto Y."/>
            <person name="Shigenobu S."/>
            <person name="Kawaguchi M."/>
        </authorList>
    </citation>
    <scope>NUCLEOTIDE SEQUENCE</scope>
    <source>
        <strain evidence="2">HR1</strain>
    </source>
</reference>
<protein>
    <submittedName>
        <fullName evidence="2">Uncharacterized protein</fullName>
    </submittedName>
</protein>
<accession>A0A8H3MED0</accession>
<evidence type="ECO:0000313" key="3">
    <source>
        <dbReference type="Proteomes" id="UP000615446"/>
    </source>
</evidence>
<name>A0A8H3MED0_9GLOM</name>